<dbReference type="PROSITE" id="PS50082">
    <property type="entry name" value="WD_REPEATS_2"/>
    <property type="match status" value="2"/>
</dbReference>
<dbReference type="InterPro" id="IPR024764">
    <property type="entry name" value="TFIIIC_Znf"/>
</dbReference>
<dbReference type="GO" id="GO:0004402">
    <property type="term" value="F:histone acetyltransferase activity"/>
    <property type="evidence" value="ECO:0007669"/>
    <property type="project" value="InterPro"/>
</dbReference>
<dbReference type="InterPro" id="IPR036322">
    <property type="entry name" value="WD40_repeat_dom_sf"/>
</dbReference>
<feature type="repeat" description="WD" evidence="1">
    <location>
        <begin position="429"/>
        <end position="460"/>
    </location>
</feature>
<protein>
    <recommendedName>
        <fullName evidence="6">Transcription factor IIIC 90kDa subunit N-terminal domain-containing protein</fullName>
    </recommendedName>
</protein>
<gene>
    <name evidence="4" type="ORF">LVIROSA_LOCUS33207</name>
</gene>
<evidence type="ECO:0000259" key="2">
    <source>
        <dbReference type="Pfam" id="PF12657"/>
    </source>
</evidence>
<comment type="caution">
    <text evidence="4">The sequence shown here is derived from an EMBL/GenBank/DDBJ whole genome shotgun (WGS) entry which is preliminary data.</text>
</comment>
<evidence type="ECO:0000256" key="1">
    <source>
        <dbReference type="PROSITE-ProRule" id="PRU00221"/>
    </source>
</evidence>
<dbReference type="EMBL" id="CAKMRJ010005533">
    <property type="protein sequence ID" value="CAH1447607.1"/>
    <property type="molecule type" value="Genomic_DNA"/>
</dbReference>
<dbReference type="Pfam" id="PF12660">
    <property type="entry name" value="zf-TFIIIC"/>
    <property type="match status" value="1"/>
</dbReference>
<dbReference type="InterPro" id="IPR024761">
    <property type="entry name" value="TFIIIC_delta_N"/>
</dbReference>
<evidence type="ECO:0000313" key="5">
    <source>
        <dbReference type="Proteomes" id="UP001157418"/>
    </source>
</evidence>
<evidence type="ECO:0000259" key="3">
    <source>
        <dbReference type="Pfam" id="PF12660"/>
    </source>
</evidence>
<dbReference type="InterPro" id="IPR015943">
    <property type="entry name" value="WD40/YVTN_repeat-like_dom_sf"/>
</dbReference>
<dbReference type="SMART" id="SM00320">
    <property type="entry name" value="WD40"/>
    <property type="match status" value="4"/>
</dbReference>
<feature type="repeat" description="WD" evidence="1">
    <location>
        <begin position="320"/>
        <end position="363"/>
    </location>
</feature>
<name>A0AAU9PBM0_9ASTR</name>
<organism evidence="4 5">
    <name type="scientific">Lactuca virosa</name>
    <dbReference type="NCBI Taxonomy" id="75947"/>
    <lineage>
        <taxon>Eukaryota</taxon>
        <taxon>Viridiplantae</taxon>
        <taxon>Streptophyta</taxon>
        <taxon>Embryophyta</taxon>
        <taxon>Tracheophyta</taxon>
        <taxon>Spermatophyta</taxon>
        <taxon>Magnoliopsida</taxon>
        <taxon>eudicotyledons</taxon>
        <taxon>Gunneridae</taxon>
        <taxon>Pentapetalae</taxon>
        <taxon>asterids</taxon>
        <taxon>campanulids</taxon>
        <taxon>Asterales</taxon>
        <taxon>Asteraceae</taxon>
        <taxon>Cichorioideae</taxon>
        <taxon>Cichorieae</taxon>
        <taxon>Lactucinae</taxon>
        <taxon>Lactuca</taxon>
    </lineage>
</organism>
<reference evidence="4 5" key="1">
    <citation type="submission" date="2022-01" db="EMBL/GenBank/DDBJ databases">
        <authorList>
            <person name="Xiong W."/>
            <person name="Schranz E."/>
        </authorList>
    </citation>
    <scope>NUCLEOTIDE SEQUENCE [LARGE SCALE GENOMIC DNA]</scope>
</reference>
<dbReference type="PROSITE" id="PS50294">
    <property type="entry name" value="WD_REPEATS_REGION"/>
    <property type="match status" value="1"/>
</dbReference>
<keyword evidence="5" id="KW-1185">Reference proteome</keyword>
<evidence type="ECO:0008006" key="6">
    <source>
        <dbReference type="Google" id="ProtNLM"/>
    </source>
</evidence>
<sequence length="849" mass="94520">MLLSICLLKPYPVKAPSLTISSLPVVDRHNPQQHRQPSTAQRRNTLMICFTNGRPRAGTVASGSSSSNLNTRKGLYQDSRTKFLVLAAIIASGHLVTILNPAMPSGPKGLITIPTSKPFSFGVIERKDLLSGCMLPICLSRDIRPCVRSISWSPLGLAPNSGCLLAVCTTEGVVKVYHSPFREFSSEWVEVLDVSEMLHTYFEKIRYGESDSDIPFLEYNDDMPLSKLLIRSKDRRQNLLEYHKCPSISAQQYASRSAMLSSLVVSWSPMFHGDTSSKGCSILAIGGKSGNISFWRVNEPQCYSITQRSKLPGALLIGLIQAHDSWITAISWSKFDSQLLLSTGCSDGSVKIWRGYTDDLAKTTEDGDAAFSLLKDVIKVGSGPTSVLSLIVPEASPQKILLAVGKGSGSLQIWIYDTLIDKFDVIAPHSGHDQIVTGLAWAYDGHCLYSCSQDNSLQSWIIKGDSLHGVSLPPNTLGVKTFTDVPNVSDACFGIAVSPANLVVAVVRRFDVNLLNPMYEARSQKAAVEFFWIGGQNLGNLKDEESDDGNFPGFPNMDLVNWGQNILWSLNQYENLHKPLVLWDMIAALSAFKDSQPNYVEQILVKWLISNLKFEWGPPEIILPRVNTHLSNLTSRQLHLLNVINRHVLLREAELDNNNGEQESKFWIKILEMSEKELRERLIGCSFSATLKGYNGNLHPVGLAQMRSWVANNERVVKDYVKLLASKVKKIEKRHVGEEECSYCSSLVPFEDTEVGFCKVENHKLARCAVSMVVCPLTPLWFCVSCKRWVLNFAPESLFKLTRYPPTVDFEKRSLTFQNGEILLKPLCPFCGVLLQRLQPQFLLSTTSV</sequence>
<accession>A0AAU9PBM0</accession>
<dbReference type="PANTHER" id="PTHR15496:SF2">
    <property type="entry name" value="GENERAL TRANSCRIPTION FACTOR 3C POLYPEPTIDE 4"/>
    <property type="match status" value="1"/>
</dbReference>
<dbReference type="GO" id="GO:0006384">
    <property type="term" value="P:transcription initiation at RNA polymerase III promoter"/>
    <property type="evidence" value="ECO:0007669"/>
    <property type="project" value="InterPro"/>
</dbReference>
<dbReference type="AlphaFoldDB" id="A0AAU9PBM0"/>
<feature type="domain" description="Transcription factor IIIC putative zinc-finger" evidence="3">
    <location>
        <begin position="735"/>
        <end position="793"/>
    </location>
</feature>
<dbReference type="Pfam" id="PF12657">
    <property type="entry name" value="TFIIIC_delta"/>
    <property type="match status" value="1"/>
</dbReference>
<evidence type="ECO:0000313" key="4">
    <source>
        <dbReference type="EMBL" id="CAH1447607.1"/>
    </source>
</evidence>
<dbReference type="PANTHER" id="PTHR15496">
    <property type="entry name" value="GENERAL TRANSCRIPTION FACTOR 3C POLYPEPTIDE 4 FAMILY"/>
    <property type="match status" value="1"/>
</dbReference>
<dbReference type="InterPro" id="IPR001680">
    <property type="entry name" value="WD40_rpt"/>
</dbReference>
<keyword evidence="1" id="KW-0853">WD repeat</keyword>
<dbReference type="Proteomes" id="UP001157418">
    <property type="component" value="Unassembled WGS sequence"/>
</dbReference>
<dbReference type="InterPro" id="IPR044230">
    <property type="entry name" value="GTF3C4"/>
</dbReference>
<dbReference type="GO" id="GO:0000127">
    <property type="term" value="C:transcription factor TFIIIC complex"/>
    <property type="evidence" value="ECO:0007669"/>
    <property type="project" value="InterPro"/>
</dbReference>
<feature type="domain" description="Transcription factor IIIC 90kDa subunit N-terminal" evidence="2">
    <location>
        <begin position="147"/>
        <end position="512"/>
    </location>
</feature>
<dbReference type="SUPFAM" id="SSF50978">
    <property type="entry name" value="WD40 repeat-like"/>
    <property type="match status" value="1"/>
</dbReference>
<proteinExistence type="predicted"/>
<dbReference type="Gene3D" id="2.130.10.10">
    <property type="entry name" value="YVTN repeat-like/Quinoprotein amine dehydrogenase"/>
    <property type="match status" value="2"/>
</dbReference>